<dbReference type="Proteomes" id="UP000610746">
    <property type="component" value="Unassembled WGS sequence"/>
</dbReference>
<feature type="compositionally biased region" description="Gly residues" evidence="1">
    <location>
        <begin position="199"/>
        <end position="220"/>
    </location>
</feature>
<proteinExistence type="predicted"/>
<evidence type="ECO:0000256" key="1">
    <source>
        <dbReference type="SAM" id="MobiDB-lite"/>
    </source>
</evidence>
<sequence>MKHLLLILFTLSSLFSTATIKRNSPVDTTQVINGSLLYKISQEDNYVHLNISTKDKMSAMSILKNGLTIYYDLDGKKQKDVSIKYPNNNTIRQFQEGNILNVANDIDLNSIIEQLPAEAEYGYHDIKRTFNKDFNGFDIFIDLIYNDSNQLFEFSVTIPKDKISSQDNTDFSKLSIGVVANGMVRGGERDEGQAQSRGGRSGGGRGNGGGSGGRSGGGRGGNDRQNGQGQSSTDAKSPSAFWFNVNN</sequence>
<dbReference type="EMBL" id="JABSNO010000010">
    <property type="protein sequence ID" value="NRS92599.1"/>
    <property type="molecule type" value="Genomic_DNA"/>
</dbReference>
<evidence type="ECO:0000313" key="3">
    <source>
        <dbReference type="EMBL" id="NRS92599.1"/>
    </source>
</evidence>
<reference evidence="3" key="1">
    <citation type="submission" date="2020-05" db="EMBL/GenBank/DDBJ databases">
        <title>Genomic Encyclopedia of Type Strains, Phase IV (KMG-V): Genome sequencing to study the core and pangenomes of soil and plant-associated prokaryotes.</title>
        <authorList>
            <person name="Whitman W."/>
        </authorList>
    </citation>
    <scope>NUCLEOTIDE SEQUENCE</scope>
    <source>
        <strain evidence="3">16F</strain>
    </source>
</reference>
<feature type="chain" id="PRO_5035325824" evidence="2">
    <location>
        <begin position="19"/>
        <end position="247"/>
    </location>
</feature>
<evidence type="ECO:0000313" key="4">
    <source>
        <dbReference type="Proteomes" id="UP000610746"/>
    </source>
</evidence>
<dbReference type="RefSeq" id="WP_173779190.1">
    <property type="nucleotide sequence ID" value="NZ_JABSNO010000010.1"/>
</dbReference>
<name>A0A8J8KBI0_9FLAO</name>
<gene>
    <name evidence="3" type="ORF">HNQ03_001676</name>
</gene>
<evidence type="ECO:0000256" key="2">
    <source>
        <dbReference type="SAM" id="SignalP"/>
    </source>
</evidence>
<organism evidence="3 4">
    <name type="scientific">Frigoriflavimonas asaccharolytica</name>
    <dbReference type="NCBI Taxonomy" id="2735899"/>
    <lineage>
        <taxon>Bacteria</taxon>
        <taxon>Pseudomonadati</taxon>
        <taxon>Bacteroidota</taxon>
        <taxon>Flavobacteriia</taxon>
        <taxon>Flavobacteriales</taxon>
        <taxon>Weeksellaceae</taxon>
        <taxon>Frigoriflavimonas</taxon>
    </lineage>
</organism>
<accession>A0A8J8KBI0</accession>
<feature type="signal peptide" evidence="2">
    <location>
        <begin position="1"/>
        <end position="18"/>
    </location>
</feature>
<keyword evidence="4" id="KW-1185">Reference proteome</keyword>
<dbReference type="AlphaFoldDB" id="A0A8J8KBI0"/>
<keyword evidence="2" id="KW-0732">Signal</keyword>
<comment type="caution">
    <text evidence="3">The sequence shown here is derived from an EMBL/GenBank/DDBJ whole genome shotgun (WGS) entry which is preliminary data.</text>
</comment>
<feature type="region of interest" description="Disordered" evidence="1">
    <location>
        <begin position="184"/>
        <end position="247"/>
    </location>
</feature>
<feature type="compositionally biased region" description="Low complexity" evidence="1">
    <location>
        <begin position="223"/>
        <end position="232"/>
    </location>
</feature>
<protein>
    <submittedName>
        <fullName evidence="3">Putative membrane protein YgcG</fullName>
    </submittedName>
</protein>